<organism evidence="1 2">
    <name type="scientific">Microctonus hyperodae</name>
    <name type="common">Parasitoid wasp</name>
    <dbReference type="NCBI Taxonomy" id="165561"/>
    <lineage>
        <taxon>Eukaryota</taxon>
        <taxon>Metazoa</taxon>
        <taxon>Ecdysozoa</taxon>
        <taxon>Arthropoda</taxon>
        <taxon>Hexapoda</taxon>
        <taxon>Insecta</taxon>
        <taxon>Pterygota</taxon>
        <taxon>Neoptera</taxon>
        <taxon>Endopterygota</taxon>
        <taxon>Hymenoptera</taxon>
        <taxon>Apocrita</taxon>
        <taxon>Ichneumonoidea</taxon>
        <taxon>Braconidae</taxon>
        <taxon>Euphorinae</taxon>
        <taxon>Microctonus</taxon>
    </lineage>
</organism>
<dbReference type="AlphaFoldDB" id="A0AA39FCX1"/>
<keyword evidence="2" id="KW-1185">Reference proteome</keyword>
<comment type="caution">
    <text evidence="1">The sequence shown here is derived from an EMBL/GenBank/DDBJ whole genome shotgun (WGS) entry which is preliminary data.</text>
</comment>
<name>A0AA39FCX1_MICHY</name>
<dbReference type="InterPro" id="IPR006616">
    <property type="entry name" value="DM9_repeat"/>
</dbReference>
<evidence type="ECO:0000313" key="1">
    <source>
        <dbReference type="EMBL" id="KAK0167242.1"/>
    </source>
</evidence>
<dbReference type="SMART" id="SM00696">
    <property type="entry name" value="DM9"/>
    <property type="match status" value="2"/>
</dbReference>
<accession>A0AA39FCX1</accession>
<evidence type="ECO:0000313" key="2">
    <source>
        <dbReference type="Proteomes" id="UP001168972"/>
    </source>
</evidence>
<dbReference type="Pfam" id="PF11901">
    <property type="entry name" value="DM9"/>
    <property type="match status" value="1"/>
</dbReference>
<dbReference type="EMBL" id="JAQQBR010001832">
    <property type="protein sequence ID" value="KAK0167242.1"/>
    <property type="molecule type" value="Genomic_DNA"/>
</dbReference>
<dbReference type="Proteomes" id="UP001168972">
    <property type="component" value="Unassembled WGS sequence"/>
</dbReference>
<dbReference type="PANTHER" id="PTHR31649:SF1">
    <property type="entry name" value="FARNESOIC ACID O-METHYL TRANSFERASE DOMAIN-CONTAINING PROTEIN"/>
    <property type="match status" value="1"/>
</dbReference>
<sequence>MPGYKWVRYTGARYWMPGMITVGRDEDGAQLVVARARHHGDMLPAKGKPEHGVAYVAYGGAEVMKHDFEILMPAEFHWIPSRNGQVPPGAIEGGRTNSGETLFIGRTYHHGTPVIGKIHPSHGNLYIAYNGQEIPYREYEVLVQH</sequence>
<reference evidence="1" key="2">
    <citation type="submission" date="2023-03" db="EMBL/GenBank/DDBJ databases">
        <authorList>
            <person name="Inwood S.N."/>
            <person name="Skelly J.G."/>
            <person name="Guhlin J."/>
            <person name="Harrop T.W.R."/>
            <person name="Goldson S.G."/>
            <person name="Dearden P.K."/>
        </authorList>
    </citation>
    <scope>NUCLEOTIDE SEQUENCE</scope>
    <source>
        <strain evidence="1">Lincoln</strain>
        <tissue evidence="1">Whole body</tissue>
    </source>
</reference>
<dbReference type="PANTHER" id="PTHR31649">
    <property type="entry name" value="AGAP009604-PA"/>
    <property type="match status" value="1"/>
</dbReference>
<gene>
    <name evidence="1" type="ORF">PV327_004667</name>
</gene>
<evidence type="ECO:0008006" key="3">
    <source>
        <dbReference type="Google" id="ProtNLM"/>
    </source>
</evidence>
<reference evidence="1" key="1">
    <citation type="journal article" date="2023" name="bioRxiv">
        <title>Scaffold-level genome assemblies of two parasitoid biocontrol wasps reveal the parthenogenesis mechanism and an associated novel virus.</title>
        <authorList>
            <person name="Inwood S."/>
            <person name="Skelly J."/>
            <person name="Guhlin J."/>
            <person name="Harrop T."/>
            <person name="Goldson S."/>
            <person name="Dearden P."/>
        </authorList>
    </citation>
    <scope>NUCLEOTIDE SEQUENCE</scope>
    <source>
        <strain evidence="1">Lincoln</strain>
        <tissue evidence="1">Whole body</tissue>
    </source>
</reference>
<proteinExistence type="predicted"/>
<protein>
    <recommendedName>
        <fullName evidence="3">Natterin-3</fullName>
    </recommendedName>
</protein>